<name>A0A6J4RKU9_9ACTN</name>
<evidence type="ECO:0000256" key="1">
    <source>
        <dbReference type="SAM" id="MobiDB-lite"/>
    </source>
</evidence>
<dbReference type="EMBL" id="CADCVO010000076">
    <property type="protein sequence ID" value="CAA9471549.1"/>
    <property type="molecule type" value="Genomic_DNA"/>
</dbReference>
<organism evidence="2">
    <name type="scientific">uncultured Solirubrobacteraceae bacterium</name>
    <dbReference type="NCBI Taxonomy" id="1162706"/>
    <lineage>
        <taxon>Bacteria</taxon>
        <taxon>Bacillati</taxon>
        <taxon>Actinomycetota</taxon>
        <taxon>Thermoleophilia</taxon>
        <taxon>Solirubrobacterales</taxon>
        <taxon>Solirubrobacteraceae</taxon>
        <taxon>environmental samples</taxon>
    </lineage>
</organism>
<evidence type="ECO:0000313" key="2">
    <source>
        <dbReference type="EMBL" id="CAA9471549.1"/>
    </source>
</evidence>
<feature type="region of interest" description="Disordered" evidence="1">
    <location>
        <begin position="60"/>
        <end position="133"/>
    </location>
</feature>
<reference evidence="2" key="1">
    <citation type="submission" date="2020-02" db="EMBL/GenBank/DDBJ databases">
        <authorList>
            <person name="Meier V. D."/>
        </authorList>
    </citation>
    <scope>NUCLEOTIDE SEQUENCE</scope>
    <source>
        <strain evidence="2">AVDCRST_MAG13</strain>
    </source>
</reference>
<feature type="compositionally biased region" description="Low complexity" evidence="1">
    <location>
        <begin position="28"/>
        <end position="41"/>
    </location>
</feature>
<feature type="non-terminal residue" evidence="2">
    <location>
        <position position="1"/>
    </location>
</feature>
<feature type="non-terminal residue" evidence="2">
    <location>
        <position position="133"/>
    </location>
</feature>
<feature type="compositionally biased region" description="Basic and acidic residues" evidence="1">
    <location>
        <begin position="89"/>
        <end position="102"/>
    </location>
</feature>
<proteinExistence type="predicted"/>
<gene>
    <name evidence="2" type="ORF">AVDCRST_MAG13-508</name>
</gene>
<feature type="region of interest" description="Disordered" evidence="1">
    <location>
        <begin position="1"/>
        <end position="46"/>
    </location>
</feature>
<protein>
    <submittedName>
        <fullName evidence="2">Uncharacterized protein</fullName>
    </submittedName>
</protein>
<feature type="compositionally biased region" description="Basic and acidic residues" evidence="1">
    <location>
        <begin position="1"/>
        <end position="14"/>
    </location>
</feature>
<dbReference type="AlphaFoldDB" id="A0A6J4RKU9"/>
<accession>A0A6J4RKU9</accession>
<sequence length="133" mass="13985">DRFPAGEEERDQRAPEGAQAARGGVPAPGGCCRGAQRRGGPWARCGRARAKPLATQGVRIGWRRRAPRAAQGLRDTGQGGARARALAPRGDHSGDRRGDGHQAELPLPRHAGVAEGRARAQGGPGLDGPRRRL</sequence>